<reference evidence="1 2" key="1">
    <citation type="submission" date="2016-02" db="EMBL/GenBank/DDBJ databases">
        <title>Genome sequencing of a beta-galactosidase producing bacteria Rhizobium sp. 59.</title>
        <authorList>
            <person name="Wang D."/>
            <person name="Kot W."/>
            <person name="Qin Y."/>
            <person name="Hansen L."/>
            <person name="Naqvi K."/>
            <person name="Rensing C."/>
        </authorList>
    </citation>
    <scope>NUCLEOTIDE SEQUENCE [LARGE SCALE GENOMIC DNA]</scope>
    <source>
        <strain evidence="1 2">59</strain>
    </source>
</reference>
<dbReference type="SUPFAM" id="SSF48452">
    <property type="entry name" value="TPR-like"/>
    <property type="match status" value="1"/>
</dbReference>
<sequence>MYVAEQLGLPFKFCWPPMKGDSEFHSVPAAGQVFSKEFLDQYYQEHFDLSRYQEVVHEPLTEVMVKRALADKNVDGINMMVCEDKLVFRGATVPRDVFPRIWSRIEFSDRLKAVIVKAEAVVQEGAIALHARRGDTINGVYRMRLFNERYLPVSWLKTIIREEIGRGSNIILFSDDPRLLTLMRDRYPIKTTSDLGCDDLGTKGEKDLFDFIVMSRCKKIIAGLSTYAVLASLIRKVPFLDPLIAFDQAIRRLTILDDLAANPDDYPPLDKAKEIQWVANEIAHGMGADDKDELLRQAGEIDPQNQTYAHLRALNFARRKKFGEANTILRDVATSYFGGHGARSHEFMHPFNMIGDRVAKPFAEPATVGNYPFIALFYSHNLAKREGAAAAAIIAHRAYLLEPQSDLLLAHYAQMLMSCGKHEDAMEVLLHALGSGRDTPVFRRQLVDIYDKIGDKMGAIKHALAGHTLAPDDQHLRIRYGALLARVGKEDQAKEMLSGINADDVSDPAALYHLSKASHRVKDLKRAKECAEKAVILRPRKPHYRIWLESFE</sequence>
<comment type="caution">
    <text evidence="1">The sequence shown here is derived from an EMBL/GenBank/DDBJ whole genome shotgun (WGS) entry which is preliminary data.</text>
</comment>
<dbReference type="AlphaFoldDB" id="A0A657LKV1"/>
<gene>
    <name evidence="1" type="ORF">AX760_24970</name>
</gene>
<dbReference type="EMBL" id="LSRP01000161">
    <property type="protein sequence ID" value="OJF89599.1"/>
    <property type="molecule type" value="Genomic_DNA"/>
</dbReference>
<evidence type="ECO:0008006" key="3">
    <source>
        <dbReference type="Google" id="ProtNLM"/>
    </source>
</evidence>
<protein>
    <recommendedName>
        <fullName evidence="3">Tetratricopeptide repeat protein</fullName>
    </recommendedName>
</protein>
<keyword evidence="2" id="KW-1185">Reference proteome</keyword>
<dbReference type="Proteomes" id="UP000182661">
    <property type="component" value="Unassembled WGS sequence"/>
</dbReference>
<organism evidence="1 2">
    <name type="scientific">Pararhizobium antarcticum</name>
    <dbReference type="NCBI Taxonomy" id="1798805"/>
    <lineage>
        <taxon>Bacteria</taxon>
        <taxon>Pseudomonadati</taxon>
        <taxon>Pseudomonadota</taxon>
        <taxon>Alphaproteobacteria</taxon>
        <taxon>Hyphomicrobiales</taxon>
        <taxon>Rhizobiaceae</taxon>
        <taxon>Rhizobium/Agrobacterium group</taxon>
        <taxon>Pararhizobium</taxon>
    </lineage>
</organism>
<dbReference type="Gene3D" id="1.25.40.10">
    <property type="entry name" value="Tetratricopeptide repeat domain"/>
    <property type="match status" value="1"/>
</dbReference>
<dbReference type="OrthoDB" id="8097956at2"/>
<accession>A0A657LKV1</accession>
<dbReference type="RefSeq" id="WP_071835926.1">
    <property type="nucleotide sequence ID" value="NZ_LSRP01000161.1"/>
</dbReference>
<evidence type="ECO:0000313" key="1">
    <source>
        <dbReference type="EMBL" id="OJF89599.1"/>
    </source>
</evidence>
<dbReference type="Gene3D" id="3.40.50.11350">
    <property type="match status" value="1"/>
</dbReference>
<evidence type="ECO:0000313" key="2">
    <source>
        <dbReference type="Proteomes" id="UP000182661"/>
    </source>
</evidence>
<name>A0A657LKV1_9HYPH</name>
<proteinExistence type="predicted"/>
<dbReference type="InterPro" id="IPR011990">
    <property type="entry name" value="TPR-like_helical_dom_sf"/>
</dbReference>